<evidence type="ECO:0000313" key="2">
    <source>
        <dbReference type="Proteomes" id="UP000249890"/>
    </source>
</evidence>
<dbReference type="EMBL" id="CP021780">
    <property type="protein sequence ID" value="ASA22747.1"/>
    <property type="molecule type" value="Genomic_DNA"/>
</dbReference>
<proteinExistence type="predicted"/>
<evidence type="ECO:0000313" key="1">
    <source>
        <dbReference type="EMBL" id="ASA22747.1"/>
    </source>
</evidence>
<dbReference type="Proteomes" id="UP000249890">
    <property type="component" value="Chromosome"/>
</dbReference>
<name>A0A2Z2KB45_9BACL</name>
<reference evidence="1 2" key="1">
    <citation type="submission" date="2017-06" db="EMBL/GenBank/DDBJ databases">
        <title>Complete genome sequence of Paenibacillus donghaensis KCTC 13049T isolated from East Sea sediment, South Korea.</title>
        <authorList>
            <person name="Jung B.K."/>
            <person name="Hong S.-J."/>
            <person name="Shin J.-H."/>
        </authorList>
    </citation>
    <scope>NUCLEOTIDE SEQUENCE [LARGE SCALE GENOMIC DNA]</scope>
    <source>
        <strain evidence="1 2">KCTC 13049</strain>
    </source>
</reference>
<accession>A0A2Z2KB45</accession>
<organism evidence="1 2">
    <name type="scientific">Paenibacillus donghaensis</name>
    <dbReference type="NCBI Taxonomy" id="414771"/>
    <lineage>
        <taxon>Bacteria</taxon>
        <taxon>Bacillati</taxon>
        <taxon>Bacillota</taxon>
        <taxon>Bacilli</taxon>
        <taxon>Bacillales</taxon>
        <taxon>Paenibacillaceae</taxon>
        <taxon>Paenibacillus</taxon>
    </lineage>
</organism>
<dbReference type="KEGG" id="pdh:B9T62_19260"/>
<protein>
    <submittedName>
        <fullName evidence="1">Uncharacterized protein</fullName>
    </submittedName>
</protein>
<sequence>MYVTHDGINNNKSNIDLSVLQSEITESSILDIPVLAHILTEDEDFGEHEMEYDEIEKKITYIEKPIGLVSSKNHNYHYEEVDGRTYAVVDGYIWNVYSQDAIDIINRDENIKLSVELVIDESIYDKKTKILDIKKFRYTGITLLGKKYGTGMVNAHAELERFSETDEFSDKIEELNTFLMRFSQNSEQEPGDEKSNLESYTLSKEEDKVVLKKKQEIAALFKLTVNQLYSELSRAMSKHTYIDKNWYGESVERTCFWLNDYDESFVYYVDVKDNYMDKKAPYSLDGDNVNVDLDNCSRIKYSPIDWEDGMSDEDSETSATREMMSSLETEALSKLEEIKVEKETMTTEFTEKITEKDESIIELGKTIAEMELKFTTSEQLLVEKDEAISSLTSEIAKYKEEEDIEKVDSLFVEYSALITEDEKRELTEKRATFSTFNDFEKEVKLFLYDRIVKKAKEHKMNFISMGLPIDNEAPDDKKTQSLWERLGNN</sequence>
<gene>
    <name evidence="1" type="ORF">B9T62_19260</name>
</gene>
<keyword evidence="2" id="KW-1185">Reference proteome</keyword>
<dbReference type="AlphaFoldDB" id="A0A2Z2KB45"/>